<proteinExistence type="predicted"/>
<name>A0ABP3U3N3_9GAMM</name>
<comment type="caution">
    <text evidence="1">The sequence shown here is derived from an EMBL/GenBank/DDBJ whole genome shotgun (WGS) entry which is preliminary data.</text>
</comment>
<dbReference type="RefSeq" id="WP_343792898.1">
    <property type="nucleotide sequence ID" value="NZ_BAAAEU010000024.1"/>
</dbReference>
<organism evidence="1 2">
    <name type="scientific">Dokdonella soli</name>
    <dbReference type="NCBI Taxonomy" id="529810"/>
    <lineage>
        <taxon>Bacteria</taxon>
        <taxon>Pseudomonadati</taxon>
        <taxon>Pseudomonadota</taxon>
        <taxon>Gammaproteobacteria</taxon>
        <taxon>Lysobacterales</taxon>
        <taxon>Rhodanobacteraceae</taxon>
        <taxon>Dokdonella</taxon>
    </lineage>
</organism>
<accession>A0ABP3U3N3</accession>
<protein>
    <recommendedName>
        <fullName evidence="3">Winged helix-turn-helix domain-containing protein</fullName>
    </recommendedName>
</protein>
<evidence type="ECO:0000313" key="1">
    <source>
        <dbReference type="EMBL" id="GAA0721458.1"/>
    </source>
</evidence>
<dbReference type="EMBL" id="BAAAEU010000024">
    <property type="protein sequence ID" value="GAA0721458.1"/>
    <property type="molecule type" value="Genomic_DNA"/>
</dbReference>
<reference evidence="2" key="1">
    <citation type="journal article" date="2019" name="Int. J. Syst. Evol. Microbiol.">
        <title>The Global Catalogue of Microorganisms (GCM) 10K type strain sequencing project: providing services to taxonomists for standard genome sequencing and annotation.</title>
        <authorList>
            <consortium name="The Broad Institute Genomics Platform"/>
            <consortium name="The Broad Institute Genome Sequencing Center for Infectious Disease"/>
            <person name="Wu L."/>
            <person name="Ma J."/>
        </authorList>
    </citation>
    <scope>NUCLEOTIDE SEQUENCE [LARGE SCALE GENOMIC DNA]</scope>
    <source>
        <strain evidence="2">JCM 15421</strain>
    </source>
</reference>
<keyword evidence="2" id="KW-1185">Reference proteome</keyword>
<gene>
    <name evidence="1" type="ORF">GCM10009105_31790</name>
</gene>
<evidence type="ECO:0000313" key="2">
    <source>
        <dbReference type="Proteomes" id="UP001501523"/>
    </source>
</evidence>
<evidence type="ECO:0008006" key="3">
    <source>
        <dbReference type="Google" id="ProtNLM"/>
    </source>
</evidence>
<dbReference type="Proteomes" id="UP001501523">
    <property type="component" value="Unassembled WGS sequence"/>
</dbReference>
<sequence length="70" mass="7971">MIAFKPKAEMLEGARRSAAKQSTDARYRIENEYVTVRQIAARLGITKDQVHKRMRELRGASGPITWARLA</sequence>